<dbReference type="Proteomes" id="UP001476950">
    <property type="component" value="Unassembled WGS sequence"/>
</dbReference>
<organism evidence="3 4">
    <name type="scientific">Stenomitos frigidus AS-A4</name>
    <dbReference type="NCBI Taxonomy" id="2933935"/>
    <lineage>
        <taxon>Bacteria</taxon>
        <taxon>Bacillati</taxon>
        <taxon>Cyanobacteriota</taxon>
        <taxon>Cyanophyceae</taxon>
        <taxon>Leptolyngbyales</taxon>
        <taxon>Leptolyngbyaceae</taxon>
        <taxon>Stenomitos</taxon>
    </lineage>
</organism>
<proteinExistence type="predicted"/>
<name>A0ABV0KQM6_9CYAN</name>
<comment type="caution">
    <text evidence="3">The sequence shown here is derived from an EMBL/GenBank/DDBJ whole genome shotgun (WGS) entry which is preliminary data.</text>
</comment>
<evidence type="ECO:0000259" key="2">
    <source>
        <dbReference type="Pfam" id="PF14252"/>
    </source>
</evidence>
<dbReference type="Gene3D" id="2.120.10.30">
    <property type="entry name" value="TolB, C-terminal domain"/>
    <property type="match status" value="3"/>
</dbReference>
<feature type="domain" description="DUF4347" evidence="2">
    <location>
        <begin position="79"/>
        <end position="242"/>
    </location>
</feature>
<dbReference type="Pfam" id="PF07676">
    <property type="entry name" value="PD40"/>
    <property type="match status" value="7"/>
</dbReference>
<keyword evidence="4" id="KW-1185">Reference proteome</keyword>
<dbReference type="Pfam" id="PF14252">
    <property type="entry name" value="DUF4347"/>
    <property type="match status" value="1"/>
</dbReference>
<dbReference type="SUPFAM" id="SSF82171">
    <property type="entry name" value="DPP6 N-terminal domain-like"/>
    <property type="match status" value="3"/>
</dbReference>
<protein>
    <submittedName>
        <fullName evidence="3">DUF4347 domain-containing protein</fullName>
    </submittedName>
</protein>
<evidence type="ECO:0000313" key="3">
    <source>
        <dbReference type="EMBL" id="MEP1061536.1"/>
    </source>
</evidence>
<gene>
    <name evidence="3" type="ORF">NDI38_24355</name>
</gene>
<evidence type="ECO:0000256" key="1">
    <source>
        <dbReference type="SAM" id="MobiDB-lite"/>
    </source>
</evidence>
<accession>A0ABV0KQM6</accession>
<evidence type="ECO:0000313" key="4">
    <source>
        <dbReference type="Proteomes" id="UP001476950"/>
    </source>
</evidence>
<feature type="region of interest" description="Disordered" evidence="1">
    <location>
        <begin position="609"/>
        <end position="630"/>
    </location>
</feature>
<sequence>MSHAVSTACLGCPSITAIINIIYPSTLVMEAAFSSTANRQPLSTTLTTAALNPSEPTNLTARSDSFLPLSQRSSAATNLVFIDSGISDYQSLLAGVQLGTEVHWLDTAHAAIDQITQTLLGRTGISSLHIVSHGKAGGLALGTDWLNLDNLRSYSGELQSWGNALTADADLLLYGCEVGQGAIGHAFVQQLAQLTGADIAASDNLTGSRALGGDWTLEVNTGEIAASLAFQASAIANYQYILPIDLISAADPTISNDSASGSDYFNISDDGRYLAFSSSGSNIVANDANNAQDIFVRDLQTGTTGLVSANSNGTGTGNAPSYISEISGNGRYVTFISEASDLVANDNNNTSDVFVRDLVTNTTTLVSVNSSGTGGGNASTTIGSLRISSDGRYVTFTSSASNLVANDSNSQADVFRRDLITGTTTLVSVTSTGTGSGNGTASIPSMTRDGRYVVFASTASNLVTNDTNGTTQDVFRWDSITGVTTLVSANSSGTGSGNGFSGEANVRISDDGRYIAFTSTASNLVANDINGSFQDVFVRDVETGTTTLVSVNSTGTGSGNGTSIAPPSLSSDGRYVAFASRASNLVANDTNGSQQDVFVRDLQTGTTTLVSTDSTGTGSGNGLSGSASSSGNFVRLSRDGRYIAFVSHASNLVANDINDKTDVFIRDRIAGTTTLVSQTSNGNAGNGDSYAPSFFSSNGRVIFASSASDLTINDANDAADVFVYDATTNTNTLVSQRDPALPPSVSGGGSSSTSPNALSADGRYVVFTSAAGNLVPNDNNNAQDVFLRDRTTGITTLVSRTSTGSSGNGSSGTPVISSDGRYIAFNSNASNLVVGDNNSTDTFLYDRIIGTTTLISRTSTGFTGTNFFYQPAINSDGRYVTFASTASNLVANDNNNTTDVFFWDRQTSNLTLVSHTTTANTGDQYSSQPTISSDGRYVAFSSAASNLVAGDSNNAQDVFVWDRQTGDITLVSHTSTGSSGSSHSSNPVISGDGNYITFVSNASNLVTGDNNSAGDIFLWERQTGSLTLVSRTSTGSSGNSSSTAPVISNDGRYVAFVSDASNLTAGDSNLTADVYVYDRQTNTVKLISHTNTGSGNSYASNPVMSADGRYIAFHSNVSDLVPGDSNSSADVFLWDRQTDNVSLVSRINIGNSGNSASSNPVLSSDGTYLVFSSRASNLVPGDLNALADVFGAQIGSAATIALPGSNLTYVENNPATVLDSNATVVDTDSPNFNTGKLTV</sequence>
<reference evidence="3 4" key="1">
    <citation type="submission" date="2022-04" db="EMBL/GenBank/DDBJ databases">
        <title>Positive selection, recombination, and allopatry shape intraspecific diversity of widespread and dominant cyanobacteria.</title>
        <authorList>
            <person name="Wei J."/>
            <person name="Shu W."/>
            <person name="Hu C."/>
        </authorList>
    </citation>
    <scope>NUCLEOTIDE SEQUENCE [LARGE SCALE GENOMIC DNA]</scope>
    <source>
        <strain evidence="3 4">AS-A4</strain>
    </source>
</reference>
<dbReference type="RefSeq" id="WP_190447174.1">
    <property type="nucleotide sequence ID" value="NZ_JAMPLM010000037.1"/>
</dbReference>
<dbReference type="InterPro" id="IPR025592">
    <property type="entry name" value="DUF4347"/>
</dbReference>
<dbReference type="EMBL" id="JAMPLM010000037">
    <property type="protein sequence ID" value="MEP1061536.1"/>
    <property type="molecule type" value="Genomic_DNA"/>
</dbReference>
<dbReference type="InterPro" id="IPR011659">
    <property type="entry name" value="WD40"/>
</dbReference>
<dbReference type="InterPro" id="IPR011042">
    <property type="entry name" value="6-blade_b-propeller_TolB-like"/>
</dbReference>
<feature type="region of interest" description="Disordered" evidence="1">
    <location>
        <begin position="734"/>
        <end position="756"/>
    </location>
</feature>
<feature type="non-terminal residue" evidence="3">
    <location>
        <position position="1239"/>
    </location>
</feature>